<dbReference type="InterPro" id="IPR012337">
    <property type="entry name" value="RNaseH-like_sf"/>
</dbReference>
<protein>
    <submittedName>
        <fullName evidence="4">Uncharacterized protein</fullName>
    </submittedName>
</protein>
<dbReference type="Pfam" id="PF04857">
    <property type="entry name" value="CAF1"/>
    <property type="match status" value="1"/>
</dbReference>
<organism evidence="4">
    <name type="scientific">Entomoneis paludosa</name>
    <dbReference type="NCBI Taxonomy" id="265537"/>
    <lineage>
        <taxon>Eukaryota</taxon>
        <taxon>Sar</taxon>
        <taxon>Stramenopiles</taxon>
        <taxon>Ochrophyta</taxon>
        <taxon>Bacillariophyta</taxon>
        <taxon>Bacillariophyceae</taxon>
        <taxon>Bacillariophycidae</taxon>
        <taxon>Entomoneidaceae</taxon>
        <taxon>Entomoneis</taxon>
    </lineage>
</organism>
<dbReference type="InterPro" id="IPR006941">
    <property type="entry name" value="RNase_CAF1"/>
</dbReference>
<dbReference type="AlphaFoldDB" id="A0A7S3DUN6"/>
<dbReference type="Gene3D" id="3.30.420.10">
    <property type="entry name" value="Ribonuclease H-like superfamily/Ribonuclease H"/>
    <property type="match status" value="2"/>
</dbReference>
<feature type="region of interest" description="Disordered" evidence="3">
    <location>
        <begin position="34"/>
        <end position="54"/>
    </location>
</feature>
<evidence type="ECO:0000256" key="2">
    <source>
        <dbReference type="SAM" id="Coils"/>
    </source>
</evidence>
<feature type="region of interest" description="Disordered" evidence="3">
    <location>
        <begin position="681"/>
        <end position="700"/>
    </location>
</feature>
<dbReference type="PANTHER" id="PTHR15092">
    <property type="entry name" value="POLY A -SPECIFIC RIBONUCLEASE/TARGET OF EGR1, MEMBER 1"/>
    <property type="match status" value="1"/>
</dbReference>
<gene>
    <name evidence="4" type="ORF">APAL1065_LOCUS21784</name>
</gene>
<reference evidence="4" key="1">
    <citation type="submission" date="2021-01" db="EMBL/GenBank/DDBJ databases">
        <authorList>
            <person name="Corre E."/>
            <person name="Pelletier E."/>
            <person name="Niang G."/>
            <person name="Scheremetjew M."/>
            <person name="Finn R."/>
            <person name="Kale V."/>
            <person name="Holt S."/>
            <person name="Cochrane G."/>
            <person name="Meng A."/>
            <person name="Brown T."/>
            <person name="Cohen L."/>
        </authorList>
    </citation>
    <scope>NUCLEOTIDE SEQUENCE</scope>
    <source>
        <strain evidence="4">CCMP125</strain>
    </source>
</reference>
<name>A0A7S3DUN6_9STRA</name>
<evidence type="ECO:0000256" key="1">
    <source>
        <dbReference type="ARBA" id="ARBA00008372"/>
    </source>
</evidence>
<feature type="compositionally biased region" description="Basic and acidic residues" evidence="3">
    <location>
        <begin position="42"/>
        <end position="54"/>
    </location>
</feature>
<dbReference type="PANTHER" id="PTHR15092:SF22">
    <property type="entry name" value="POLY(A)-SPECIFIC RIBONUCLEASE PNLDC1"/>
    <property type="match status" value="1"/>
</dbReference>
<dbReference type="InterPro" id="IPR036397">
    <property type="entry name" value="RNaseH_sf"/>
</dbReference>
<evidence type="ECO:0000256" key="3">
    <source>
        <dbReference type="SAM" id="MobiDB-lite"/>
    </source>
</evidence>
<feature type="region of interest" description="Disordered" evidence="3">
    <location>
        <begin position="436"/>
        <end position="458"/>
    </location>
</feature>
<dbReference type="InterPro" id="IPR051181">
    <property type="entry name" value="CAF1_poly(A)_ribonucleases"/>
</dbReference>
<comment type="similarity">
    <text evidence="1">Belongs to the CAF1 family.</text>
</comment>
<sequence>MVVVTKSNFVEQSNDFLDHLPSAAFVAVDEEMTGISVGNQRPPKDETPSQRYPDLKKAPETYSIIQLGISLFHYTGDGKSPSPPVIRNPSETSPAAVPNREDPDWTVRKYNFFAFPGKDSERSVVLNPSAVAFLHQHNISFDKWTKEGVPYLLEDQAEKAVKQYTDRVLEAEAKEQQESKQPTVQEASQRRVQLRRTEDVDFFTRAMATLRNWLDTPVSATAAILNNQNPDNQNEAKNPPEGACFMLPECNSFMRRALYESIGQEYPSLILEKVPGANRIQVWRLSDAEKEQRQQRLRKEAWSDLIVERVGLFRIFFALSQVCRGFELERDSPMLASSLADVDFHKEPTLYRGARNRKVPIIVHNGFMDLCFLQTHFVSHKLPDSLAECKAAIRKYFPVIYDTKILAAECSPIHFNDNTRLGALFARVSSHLEGRVQVIRPPPPPPGESASAGSDPSITSEEHFADYDAYMTGICYLGICQCIHRMSEYPGRSGGVAVKPTVGTLTHLLEPIDDPEVRKAFGRNLLYQMSMFNLDLEISGVNDDPLCRGMNKNASYRVANTPQSTNTRDIINCLSRQMDRTGRPVVFEIVWIDDTSFIVAASYRPNGTHNNRQQNGSGDEVLMEHGRIIHNALKDRFPNSNISSMAQYLEEQEKKRLAAAAETPSEPSVVSRMLNWIGINVGSSSQQGTEGPATKKRRLD</sequence>
<dbReference type="EMBL" id="HBHT01032407">
    <property type="protein sequence ID" value="CAD9984685.1"/>
    <property type="molecule type" value="Transcribed_RNA"/>
</dbReference>
<feature type="coiled-coil region" evidence="2">
    <location>
        <begin position="154"/>
        <end position="181"/>
    </location>
</feature>
<accession>A0A7S3DUN6</accession>
<dbReference type="GO" id="GO:0000175">
    <property type="term" value="F:3'-5'-RNA exonuclease activity"/>
    <property type="evidence" value="ECO:0007669"/>
    <property type="project" value="TreeGrafter"/>
</dbReference>
<dbReference type="SUPFAM" id="SSF53098">
    <property type="entry name" value="Ribonuclease H-like"/>
    <property type="match status" value="1"/>
</dbReference>
<dbReference type="GO" id="GO:0003723">
    <property type="term" value="F:RNA binding"/>
    <property type="evidence" value="ECO:0007669"/>
    <property type="project" value="TreeGrafter"/>
</dbReference>
<proteinExistence type="inferred from homology"/>
<keyword evidence="2" id="KW-0175">Coiled coil</keyword>
<evidence type="ECO:0000313" key="4">
    <source>
        <dbReference type="EMBL" id="CAD9984685.1"/>
    </source>
</evidence>
<feature type="region of interest" description="Disordered" evidence="3">
    <location>
        <begin position="80"/>
        <end position="101"/>
    </location>
</feature>